<keyword evidence="3" id="KW-1185">Reference proteome</keyword>
<dbReference type="InterPro" id="IPR007433">
    <property type="entry name" value="DUF481"/>
</dbReference>
<dbReference type="RefSeq" id="WP_073118277.1">
    <property type="nucleotide sequence ID" value="NZ_FRAA01000001.1"/>
</dbReference>
<gene>
    <name evidence="2" type="ORF">SAMN04488028_1012</name>
</gene>
<evidence type="ECO:0000313" key="2">
    <source>
        <dbReference type="EMBL" id="SHJ40477.1"/>
    </source>
</evidence>
<evidence type="ECO:0000313" key="3">
    <source>
        <dbReference type="Proteomes" id="UP000184474"/>
    </source>
</evidence>
<dbReference type="Proteomes" id="UP000184474">
    <property type="component" value="Unassembled WGS sequence"/>
</dbReference>
<feature type="chain" id="PRO_5013268815" description="Salt-induced outer membrane protein YdiY" evidence="1">
    <location>
        <begin position="20"/>
        <end position="341"/>
    </location>
</feature>
<name>A0A1M6J1C7_REIAG</name>
<keyword evidence="1" id="KW-0732">Signal</keyword>
<accession>A0A1M6J1C7</accession>
<organism evidence="2 3">
    <name type="scientific">Reichenbachiella agariperforans</name>
    <dbReference type="NCBI Taxonomy" id="156994"/>
    <lineage>
        <taxon>Bacteria</taxon>
        <taxon>Pseudomonadati</taxon>
        <taxon>Bacteroidota</taxon>
        <taxon>Cytophagia</taxon>
        <taxon>Cytophagales</taxon>
        <taxon>Reichenbachiellaceae</taxon>
        <taxon>Reichenbachiella</taxon>
    </lineage>
</organism>
<proteinExistence type="predicted"/>
<evidence type="ECO:0000256" key="1">
    <source>
        <dbReference type="SAM" id="SignalP"/>
    </source>
</evidence>
<dbReference type="STRING" id="156994.SAMN04488028_1012"/>
<reference evidence="3" key="1">
    <citation type="submission" date="2016-11" db="EMBL/GenBank/DDBJ databases">
        <authorList>
            <person name="Varghese N."/>
            <person name="Submissions S."/>
        </authorList>
    </citation>
    <scope>NUCLEOTIDE SEQUENCE [LARGE SCALE GENOMIC DNA]</scope>
    <source>
        <strain evidence="3">DSM 26134</strain>
    </source>
</reference>
<feature type="signal peptide" evidence="1">
    <location>
        <begin position="1"/>
        <end position="19"/>
    </location>
</feature>
<dbReference type="AlphaFoldDB" id="A0A1M6J1C7"/>
<evidence type="ECO:0008006" key="4">
    <source>
        <dbReference type="Google" id="ProtNLM"/>
    </source>
</evidence>
<sequence>MQRFILLGILLFTFFNNHAQDILTLNNDDTIVGDVKSFDKGVLIYGTSYSKSNFKIDWKSIKRLQTNDTYIIQVRNGKSISGTISIEDSLATITGNDSITVVVPTIEVVYLNSISKVFWDRMSLSIDGGYTHSKAANNDQLTLRGTASYLSTKINPDLYFNFVDNAIDANDSVRVRKRRHNYGGNVRVFLTNSWFGITGADFLKSDEMLMDLRSTYTLGLGYYPIRNHKMYLNISTGAAINDERYQAEAMTDNTATTEGFVNAELNAFGLKDVSIVSSLNYFPSITDWGRNRLNFNVNVKFDLPKDFYIGMGYTLNYDSDPNIESISTSDYVVQTTVGWSL</sequence>
<protein>
    <recommendedName>
        <fullName evidence="4">Salt-induced outer membrane protein YdiY</fullName>
    </recommendedName>
</protein>
<dbReference type="EMBL" id="FRAA01000001">
    <property type="protein sequence ID" value="SHJ40477.1"/>
    <property type="molecule type" value="Genomic_DNA"/>
</dbReference>
<dbReference type="Pfam" id="PF04338">
    <property type="entry name" value="DUF481"/>
    <property type="match status" value="1"/>
</dbReference>